<evidence type="ECO:0000313" key="2">
    <source>
        <dbReference type="Proteomes" id="UP000784294"/>
    </source>
</evidence>
<dbReference type="EMBL" id="CAAALY010101190">
    <property type="protein sequence ID" value="VEL29205.1"/>
    <property type="molecule type" value="Genomic_DNA"/>
</dbReference>
<sequence length="204" mass="22033">MTACLVLLARSMDDRLASSTLPGCGGGSTQAPTSLDTVHYLIALRRRLAWLRAALDQFNLLISTSFCVVNTVSAFSTQEFEVGITMEPTAGAGLAGSAPPGPYVGQHSSSQIQKRQMHQLHRHPLNSSIWHRLPPSVSIGSKIQGSLHGTSQSALLSPELRQSNCFATDSFLRATAWIRPAIRHELLFNELLVNQAPLGHRGNG</sequence>
<dbReference type="AlphaFoldDB" id="A0A3S5AQ32"/>
<name>A0A3S5AQ32_9PLAT</name>
<dbReference type="Proteomes" id="UP000784294">
    <property type="component" value="Unassembled WGS sequence"/>
</dbReference>
<accession>A0A3S5AQ32</accession>
<keyword evidence="2" id="KW-1185">Reference proteome</keyword>
<proteinExistence type="predicted"/>
<organism evidence="1 2">
    <name type="scientific">Protopolystoma xenopodis</name>
    <dbReference type="NCBI Taxonomy" id="117903"/>
    <lineage>
        <taxon>Eukaryota</taxon>
        <taxon>Metazoa</taxon>
        <taxon>Spiralia</taxon>
        <taxon>Lophotrochozoa</taxon>
        <taxon>Platyhelminthes</taxon>
        <taxon>Monogenea</taxon>
        <taxon>Polyopisthocotylea</taxon>
        <taxon>Polystomatidea</taxon>
        <taxon>Polystomatidae</taxon>
        <taxon>Protopolystoma</taxon>
    </lineage>
</organism>
<reference evidence="1" key="1">
    <citation type="submission" date="2018-11" db="EMBL/GenBank/DDBJ databases">
        <authorList>
            <consortium name="Pathogen Informatics"/>
        </authorList>
    </citation>
    <scope>NUCLEOTIDE SEQUENCE</scope>
</reference>
<comment type="caution">
    <text evidence="1">The sequence shown here is derived from an EMBL/GenBank/DDBJ whole genome shotgun (WGS) entry which is preliminary data.</text>
</comment>
<evidence type="ECO:0000313" key="1">
    <source>
        <dbReference type="EMBL" id="VEL29205.1"/>
    </source>
</evidence>
<gene>
    <name evidence="1" type="ORF">PXEA_LOCUS22645</name>
</gene>
<protein>
    <submittedName>
        <fullName evidence="1">Uncharacterized protein</fullName>
    </submittedName>
</protein>